<dbReference type="Proteomes" id="UP000241614">
    <property type="component" value="Unassembled WGS sequence"/>
</dbReference>
<accession>A0A2T4XZF0</accession>
<feature type="region of interest" description="Disordered" evidence="1">
    <location>
        <begin position="59"/>
        <end position="79"/>
    </location>
</feature>
<sequence length="79" mass="8667">MLLRLFSHFKAIFSLKIAPSAQNSDKTKRPGGRFEEIFKQHTGKTPAVANPIYQAMVPAPRQGGDAKTVSCKPSHSLMV</sequence>
<dbReference type="Proteomes" id="UP000290875">
    <property type="component" value="Unassembled WGS sequence"/>
</dbReference>
<dbReference type="AlphaFoldDB" id="A0A2T4XZF0"/>
<evidence type="ECO:0000313" key="2">
    <source>
        <dbReference type="EMBL" id="PTM35295.1"/>
    </source>
</evidence>
<reference evidence="2 4" key="1">
    <citation type="submission" date="2018-04" db="EMBL/GenBank/DDBJ databases">
        <title>Genome sequencing reveals highly heavy metal resistance and biotechnology application of the novel Enterobacter cloacae amazonensis isolated from wastewater river in Manaus - Amazonas.</title>
        <authorList>
            <person name="Astolfi M.C.T."/>
            <person name="Carvalho E.B.D.S."/>
            <person name="Lacerda L.B."/>
            <person name="Pinto M.V."/>
            <person name="Nogueira V.B."/>
            <person name="Barros A.M."/>
            <person name="Astolfi-Filho S."/>
        </authorList>
    </citation>
    <scope>NUCLEOTIDE SEQUENCE [LARGE SCALE GENOMIC DNA]</scope>
    <source>
        <strain evidence="2">Amazonensis</strain>
        <strain evidence="4">amazonensis</strain>
    </source>
</reference>
<evidence type="ECO:0000256" key="1">
    <source>
        <dbReference type="SAM" id="MobiDB-lite"/>
    </source>
</evidence>
<dbReference type="EMBL" id="PZPP01000014">
    <property type="protein sequence ID" value="PTM35295.1"/>
    <property type="molecule type" value="Genomic_DNA"/>
</dbReference>
<dbReference type="EMBL" id="QJSL01000004">
    <property type="protein sequence ID" value="RXW30002.1"/>
    <property type="molecule type" value="Genomic_DNA"/>
</dbReference>
<proteinExistence type="predicted"/>
<gene>
    <name evidence="2" type="ORF">DA103_16010</name>
    <name evidence="3" type="ORF">DM877_05765</name>
</gene>
<organism evidence="2 4">
    <name type="scientific">Enterobacter cloacae</name>
    <dbReference type="NCBI Taxonomy" id="550"/>
    <lineage>
        <taxon>Bacteria</taxon>
        <taxon>Pseudomonadati</taxon>
        <taxon>Pseudomonadota</taxon>
        <taxon>Gammaproteobacteria</taxon>
        <taxon>Enterobacterales</taxon>
        <taxon>Enterobacteriaceae</taxon>
        <taxon>Enterobacter</taxon>
        <taxon>Enterobacter cloacae complex</taxon>
    </lineage>
</organism>
<comment type="caution">
    <text evidence="2">The sequence shown here is derived from an EMBL/GenBank/DDBJ whole genome shotgun (WGS) entry which is preliminary data.</text>
</comment>
<evidence type="ECO:0000313" key="3">
    <source>
        <dbReference type="EMBL" id="RXW30002.1"/>
    </source>
</evidence>
<evidence type="ECO:0000313" key="4">
    <source>
        <dbReference type="Proteomes" id="UP000241614"/>
    </source>
</evidence>
<reference evidence="3 5" key="2">
    <citation type="submission" date="2018-06" db="EMBL/GenBank/DDBJ databases">
        <title>Carbapenemase-producing Enterobacteriaceae present in wastewater treatment plant effluent and nearby surface waters in the US.</title>
        <authorList>
            <person name="Mathys D.A."/>
            <person name="Mollenkopf D.F."/>
            <person name="Feicht S.M."/>
            <person name="Adams R.J."/>
            <person name="Albers A.L."/>
            <person name="Grooters S.V."/>
            <person name="Stuever D.M."/>
            <person name="Daniels J.B."/>
            <person name="Wittum T.E."/>
        </authorList>
    </citation>
    <scope>NUCLEOTIDE SEQUENCE [LARGE SCALE GENOMIC DNA]</scope>
    <source>
        <strain evidence="3 5">GEO_4_Eff_A</strain>
    </source>
</reference>
<evidence type="ECO:0000313" key="5">
    <source>
        <dbReference type="Proteomes" id="UP000290875"/>
    </source>
</evidence>
<name>A0A2T4XZF0_ENTCL</name>
<protein>
    <submittedName>
        <fullName evidence="2">Uncharacterized protein</fullName>
    </submittedName>
</protein>